<name>A0A1J0ELQ3_9PSED</name>
<accession>A0A1J0ELQ3</accession>
<evidence type="ECO:0000256" key="1">
    <source>
        <dbReference type="SAM" id="SignalP"/>
    </source>
</evidence>
<dbReference type="Proteomes" id="UP000182567">
    <property type="component" value="Chromosome"/>
</dbReference>
<feature type="chain" id="PRO_5013289252" evidence="1">
    <location>
        <begin position="27"/>
        <end position="392"/>
    </location>
</feature>
<sequence length="392" mass="43379">MPVVKLLRFYKLRCFIFLLAFYLSEAAATELMFPSLQSCMPGNRDASSCSVVLDNNGYVVDSISGKKLSDTAESMGALNSYELYRDGSRYILVNENYSRAKTHRWVVFGYDDGKVILKRIYIFSLDFPEQSGPYWHGYECRPDSRAFDSLSGQSFSESAMGALCGDVEGEVVLIKDDAPSSAPAKSLSVSVPVYNARQRNDAATYVFVGSDEPDLSTMVCHSNCSPLAQEQPVPQMRKTAGPALLCDERSTAVFQCELKSGKNLALCAARDSAGEIKGLQYRFGREGKVELVYPSVMDSSLDKFTINHYVRYHVDYVRVAFDSGPYNYNIARNADEDDDQKPRVGAGVTVIKRAGDAKEINLACARIIKDDLPVLFNKLPCDSEDALGCDVR</sequence>
<dbReference type="AlphaFoldDB" id="A0A1J0ELQ3"/>
<organism evidence="2 3">
    <name type="scientific">Pseudomonas frederiksbergensis</name>
    <dbReference type="NCBI Taxonomy" id="104087"/>
    <lineage>
        <taxon>Bacteria</taxon>
        <taxon>Pseudomonadati</taxon>
        <taxon>Pseudomonadota</taxon>
        <taxon>Gammaproteobacteria</taxon>
        <taxon>Pseudomonadales</taxon>
        <taxon>Pseudomonadaceae</taxon>
        <taxon>Pseudomonas</taxon>
    </lineage>
</organism>
<evidence type="ECO:0000313" key="3">
    <source>
        <dbReference type="Proteomes" id="UP000182567"/>
    </source>
</evidence>
<feature type="signal peptide" evidence="1">
    <location>
        <begin position="1"/>
        <end position="26"/>
    </location>
</feature>
<evidence type="ECO:0000313" key="2">
    <source>
        <dbReference type="EMBL" id="APC16887.1"/>
    </source>
</evidence>
<dbReference type="EMBL" id="CP017886">
    <property type="protein sequence ID" value="APC16887.1"/>
    <property type="molecule type" value="Genomic_DNA"/>
</dbReference>
<protein>
    <submittedName>
        <fullName evidence="2">Uncharacterized protein</fullName>
    </submittedName>
</protein>
<keyword evidence="1" id="KW-0732">Signal</keyword>
<reference evidence="3" key="1">
    <citation type="submission" date="2016-10" db="EMBL/GenBank/DDBJ databases">
        <title>Pseudomonas frederiksbergensis ERGS4:02 complete genome.</title>
        <authorList>
            <person name="Kumar R."/>
            <person name="Acharya V."/>
            <person name="Singh D."/>
        </authorList>
    </citation>
    <scope>NUCLEOTIDE SEQUENCE [LARGE SCALE GENOMIC DNA]</scope>
    <source>
        <strain evidence="3">ERGS4:02</strain>
    </source>
</reference>
<gene>
    <name evidence="2" type="ORF">BLL42_14530</name>
</gene>
<proteinExistence type="predicted"/>